<feature type="signal peptide" evidence="1">
    <location>
        <begin position="1"/>
        <end position="31"/>
    </location>
</feature>
<dbReference type="RefSeq" id="WP_230036548.1">
    <property type="nucleotide sequence ID" value="NZ_JAJJMM010000001.1"/>
</dbReference>
<reference evidence="2" key="1">
    <citation type="submission" date="2021-11" db="EMBL/GenBank/DDBJ databases">
        <title>Description of novel Flavobacterium species.</title>
        <authorList>
            <person name="Saticioglu I.B."/>
            <person name="Ay H."/>
            <person name="Altun S."/>
            <person name="Duman M."/>
        </authorList>
    </citation>
    <scope>NUCLEOTIDE SEQUENCE</scope>
    <source>
        <strain evidence="2">F-30</strain>
    </source>
</reference>
<protein>
    <submittedName>
        <fullName evidence="2">Uncharacterized protein</fullName>
    </submittedName>
</protein>
<sequence>MNTIRMISANRKRIQLLLICFSFLQCVSVVAQSGNYQVIINKVNQFSKPAKILSKHVDATGNGSAEFTNAKKQVLRFRLDHHKLQVQHGGIGYQLFYYKNDYLEKIQTFDVNGKLAGEAASKNESGVVFIIEKPDLYLKKKKLIDDAEGNIDLKDDTNEKIIRVQLFDENNMRIPEFQPTYISSKTYWNYNVRMYWP</sequence>
<evidence type="ECO:0000313" key="3">
    <source>
        <dbReference type="Proteomes" id="UP001430679"/>
    </source>
</evidence>
<proteinExistence type="predicted"/>
<dbReference type="EMBL" id="JAJJMM010000001">
    <property type="protein sequence ID" value="MCC9063975.1"/>
    <property type="molecule type" value="Genomic_DNA"/>
</dbReference>
<gene>
    <name evidence="2" type="ORF">LNP81_13335</name>
</gene>
<evidence type="ECO:0000313" key="2">
    <source>
        <dbReference type="EMBL" id="MCC9063975.1"/>
    </source>
</evidence>
<dbReference type="Proteomes" id="UP001430679">
    <property type="component" value="Unassembled WGS sequence"/>
</dbReference>
<keyword evidence="3" id="KW-1185">Reference proteome</keyword>
<organism evidence="2 3">
    <name type="scientific">Flavobacterium piscisymbiosum</name>
    <dbReference type="NCBI Taxonomy" id="2893753"/>
    <lineage>
        <taxon>Bacteria</taxon>
        <taxon>Pseudomonadati</taxon>
        <taxon>Bacteroidota</taxon>
        <taxon>Flavobacteriia</taxon>
        <taxon>Flavobacteriales</taxon>
        <taxon>Flavobacteriaceae</taxon>
        <taxon>Flavobacterium</taxon>
    </lineage>
</organism>
<feature type="chain" id="PRO_5047370456" evidence="1">
    <location>
        <begin position="32"/>
        <end position="197"/>
    </location>
</feature>
<evidence type="ECO:0000256" key="1">
    <source>
        <dbReference type="SAM" id="SignalP"/>
    </source>
</evidence>
<keyword evidence="1" id="KW-0732">Signal</keyword>
<name>A0ABS8MEN1_9FLAO</name>
<comment type="caution">
    <text evidence="2">The sequence shown here is derived from an EMBL/GenBank/DDBJ whole genome shotgun (WGS) entry which is preliminary data.</text>
</comment>
<accession>A0ABS8MEN1</accession>